<dbReference type="PANTHER" id="PTHR42749:SF1">
    <property type="entry name" value="CELL SHAPE-DETERMINING PROTEIN MREB"/>
    <property type="match status" value="1"/>
</dbReference>
<dbReference type="EMBL" id="BOLY01000007">
    <property type="protein sequence ID" value="GIZ47213.1"/>
    <property type="molecule type" value="Genomic_DNA"/>
</dbReference>
<comment type="caution">
    <text evidence="2">The sequence shown here is derived from an EMBL/GenBank/DDBJ whole genome shotgun (WGS) entry which is preliminary data.</text>
</comment>
<dbReference type="Gene3D" id="3.30.420.40">
    <property type="match status" value="2"/>
</dbReference>
<dbReference type="CDD" id="cd10170">
    <property type="entry name" value="ASKHA_NBD_HSP70"/>
    <property type="match status" value="1"/>
</dbReference>
<accession>A0A9P3CQS8</accession>
<proteinExistence type="predicted"/>
<dbReference type="RefSeq" id="XP_044661700.1">
    <property type="nucleotide sequence ID" value="XM_044805765.1"/>
</dbReference>
<name>A0A9P3CQS8_9PEZI</name>
<feature type="compositionally biased region" description="Polar residues" evidence="1">
    <location>
        <begin position="690"/>
        <end position="701"/>
    </location>
</feature>
<keyword evidence="3" id="KW-1185">Reference proteome</keyword>
<dbReference type="Gene3D" id="3.90.640.10">
    <property type="entry name" value="Actin, Chain A, domain 4"/>
    <property type="match status" value="1"/>
</dbReference>
<organism evidence="2 3">
    <name type="scientific">Cercospora kikuchii</name>
    <dbReference type="NCBI Taxonomy" id="84275"/>
    <lineage>
        <taxon>Eukaryota</taxon>
        <taxon>Fungi</taxon>
        <taxon>Dikarya</taxon>
        <taxon>Ascomycota</taxon>
        <taxon>Pezizomycotina</taxon>
        <taxon>Dothideomycetes</taxon>
        <taxon>Dothideomycetidae</taxon>
        <taxon>Mycosphaerellales</taxon>
        <taxon>Mycosphaerellaceae</taxon>
        <taxon>Cercospora</taxon>
    </lineage>
</organism>
<feature type="region of interest" description="Disordered" evidence="1">
    <location>
        <begin position="651"/>
        <end position="735"/>
    </location>
</feature>
<dbReference type="Proteomes" id="UP000825890">
    <property type="component" value="Unassembled WGS sequence"/>
</dbReference>
<sequence>MPPVSQSGVVLFSIDLGSCDLKCWVKYVPPGHKAENTPACCVELLPYRREIRLSLLLVDDEDGNRKLLWDDEVTMHLSKHPEDRHRVFANLKLTLSPEHRSHPAVKHIRKVLGIPAGESGLGEIEYLHVLIFEKVRESWYEWCSNTSRNGMGESPEYWRTVMKEAKVTIPAMWDTEAQSVMRNAAVRAGFENVRLYLEPLCAAGGEVFRLFLDGKVKDGEHVVMMDIGNLTDDMAITRVDAPSEPGGRPHVVQVGEAAGASTGCFLIYEFAWEWFVNSDQVREQGGIEEILRRLNKLPEAEMRRQFSECVEAQIRRRTRHCSFLIAALSKPRPGDGTVAEKTFIFPDNILERCIREWAARIVTRLDEFLDTEQCRHIGITCVYLTGGGSLNSVLLETLKQHLQSRDMEVRRPDSQDAAHAVARGGSEQYPTNEADQIREGYYYIIRDEPFVATRHSDVKVKWKFDPVAKVRKVDSTTTPDLIYKSAEDGWFVRDRLQLAYHHSSQPTEYPRVLTVFPVDKNSKAQLRFTVYFSERPHQTGNALRMKDGRLKKGFEKFLVQRVDVDVDWAQYRFNGYSDAGTKWDLLDCFVSMSGSAQNLRLCVQVLEPQQAFEFDWKSKYWVPDPDINYKVITTIRPEIWAPYRSHVISPESRAPALSAKRTSETSKTIDGSGTKRKRRKSPKIGPGSIVTRSRSGRNSSDVARGSLDILPQDKGKQRAQHESAMPRAIDESEAGASDSILILPCPDDYDGEPSVGNRSSFVDLPSVGQAQDESDDEYVPEDIPPIIEDGATFIDGKRNSLWPLPVSSSTPTTSTSLHNNGLLDGARCRYSMPSSFSAITSEHASSALQPAKKFNLRSTPKSALVSEEDRLCTRNLVTTLWKTVCE</sequence>
<feature type="compositionally biased region" description="Basic and acidic residues" evidence="1">
    <location>
        <begin position="711"/>
        <end position="721"/>
    </location>
</feature>
<dbReference type="SUPFAM" id="SSF53067">
    <property type="entry name" value="Actin-like ATPase domain"/>
    <property type="match status" value="2"/>
</dbReference>
<dbReference type="AlphaFoldDB" id="A0A9P3CQS8"/>
<dbReference type="OrthoDB" id="3645374at2759"/>
<evidence type="ECO:0000313" key="2">
    <source>
        <dbReference type="EMBL" id="GIZ47213.1"/>
    </source>
</evidence>
<feature type="compositionally biased region" description="Basic and acidic residues" evidence="1">
    <location>
        <begin position="406"/>
        <end position="416"/>
    </location>
</feature>
<evidence type="ECO:0000313" key="3">
    <source>
        <dbReference type="Proteomes" id="UP000825890"/>
    </source>
</evidence>
<feature type="region of interest" description="Disordered" evidence="1">
    <location>
        <begin position="406"/>
        <end position="430"/>
    </location>
</feature>
<protein>
    <submittedName>
        <fullName evidence="2">Uncharacterized protein</fullName>
    </submittedName>
</protein>
<dbReference type="PANTHER" id="PTHR42749">
    <property type="entry name" value="CELL SHAPE-DETERMINING PROTEIN MREB"/>
    <property type="match status" value="1"/>
</dbReference>
<evidence type="ECO:0000256" key="1">
    <source>
        <dbReference type="SAM" id="MobiDB-lite"/>
    </source>
</evidence>
<dbReference type="InterPro" id="IPR043129">
    <property type="entry name" value="ATPase_NBD"/>
</dbReference>
<dbReference type="GeneID" id="68295887"/>
<gene>
    <name evidence="2" type="ORF">CKM354_001031200</name>
</gene>
<reference evidence="2 3" key="1">
    <citation type="submission" date="2021-01" db="EMBL/GenBank/DDBJ databases">
        <title>Cercospora kikuchii MAFF 305040 whole genome shotgun sequence.</title>
        <authorList>
            <person name="Kashiwa T."/>
            <person name="Suzuki T."/>
        </authorList>
    </citation>
    <scope>NUCLEOTIDE SEQUENCE [LARGE SCALE GENOMIC DNA]</scope>
    <source>
        <strain evidence="2 3">MAFF 305040</strain>
    </source>
</reference>